<dbReference type="PANTHER" id="PTHR21496:SF23">
    <property type="entry name" value="3-PHENYLPROPIONATE_CINNAMIC ACID DIOXYGENASE FERREDOXIN SUBUNIT"/>
    <property type="match status" value="1"/>
</dbReference>
<dbReference type="Proteomes" id="UP000510682">
    <property type="component" value="Chromosome"/>
</dbReference>
<dbReference type="PANTHER" id="PTHR21496">
    <property type="entry name" value="FERREDOXIN-RELATED"/>
    <property type="match status" value="1"/>
</dbReference>
<evidence type="ECO:0000313" key="6">
    <source>
        <dbReference type="EMBL" id="QLL06239.1"/>
    </source>
</evidence>
<keyword evidence="2" id="KW-0479">Metal-binding</keyword>
<keyword evidence="6" id="KW-0560">Oxidoreductase</keyword>
<dbReference type="GO" id="GO:0004497">
    <property type="term" value="F:monooxygenase activity"/>
    <property type="evidence" value="ECO:0007669"/>
    <property type="project" value="UniProtKB-ARBA"/>
</dbReference>
<reference evidence="6 7" key="2">
    <citation type="submission" date="2020-07" db="EMBL/GenBank/DDBJ databases">
        <authorList>
            <person name="Yu X."/>
        </authorList>
    </citation>
    <scope>NUCLEOTIDE SEQUENCE [LARGE SCALE GENOMIC DNA]</scope>
    <source>
        <strain evidence="7">24</strain>
    </source>
</reference>
<feature type="domain" description="Rieske" evidence="5">
    <location>
        <begin position="9"/>
        <end position="103"/>
    </location>
</feature>
<dbReference type="NCBIfam" id="NF007422">
    <property type="entry name" value="PRK09965.1"/>
    <property type="match status" value="1"/>
</dbReference>
<keyword evidence="4" id="KW-0411">Iron-sulfur</keyword>
<evidence type="ECO:0000256" key="3">
    <source>
        <dbReference type="ARBA" id="ARBA00023004"/>
    </source>
</evidence>
<name>A0A7D6IQ68_9MYCO</name>
<proteinExistence type="predicted"/>
<gene>
    <name evidence="6" type="ORF">H0P51_21100</name>
</gene>
<dbReference type="GO" id="GO:0008695">
    <property type="term" value="F:3-phenylpropionate dioxygenase activity"/>
    <property type="evidence" value="ECO:0007669"/>
    <property type="project" value="UniProtKB-EC"/>
</dbReference>
<dbReference type="EMBL" id="CP059165">
    <property type="protein sequence ID" value="QLL06239.1"/>
    <property type="molecule type" value="Genomic_DNA"/>
</dbReference>
<dbReference type="CDD" id="cd03528">
    <property type="entry name" value="Rieske_RO_ferredoxin"/>
    <property type="match status" value="1"/>
</dbReference>
<evidence type="ECO:0000256" key="4">
    <source>
        <dbReference type="ARBA" id="ARBA00023014"/>
    </source>
</evidence>
<dbReference type="Gene3D" id="2.102.10.10">
    <property type="entry name" value="Rieske [2Fe-2S] iron-sulphur domain"/>
    <property type="match status" value="1"/>
</dbReference>
<evidence type="ECO:0000313" key="7">
    <source>
        <dbReference type="Proteomes" id="UP000510682"/>
    </source>
</evidence>
<dbReference type="GO" id="GO:0046872">
    <property type="term" value="F:metal ion binding"/>
    <property type="evidence" value="ECO:0007669"/>
    <property type="project" value="UniProtKB-KW"/>
</dbReference>
<keyword evidence="7" id="KW-1185">Reference proteome</keyword>
<dbReference type="SUPFAM" id="SSF50022">
    <property type="entry name" value="ISP domain"/>
    <property type="match status" value="1"/>
</dbReference>
<dbReference type="KEGG" id="mgor:H0P51_21100"/>
<reference evidence="7" key="1">
    <citation type="submission" date="2020-07" db="EMBL/GenBank/DDBJ databases">
        <title>Description of Mycobacterium gordonae subsp. intergordonae subsp.nov. and Mycobacterium gordonae subsp. gordonae subsp. nov.</title>
        <authorList>
            <person name="Yu X."/>
        </authorList>
    </citation>
    <scope>NUCLEOTIDE SEQUENCE [LARGE SCALE GENOMIC DNA]</scope>
    <source>
        <strain evidence="7">24</strain>
    </source>
</reference>
<dbReference type="Pfam" id="PF00355">
    <property type="entry name" value="Rieske"/>
    <property type="match status" value="1"/>
</dbReference>
<protein>
    <submittedName>
        <fullName evidence="6">Bifunctional 3-phenylpropionate/cinnamic acid dioxygenase ferredoxin subunit</fullName>
        <ecNumber evidence="6">1.14.12.19</ecNumber>
    </submittedName>
</protein>
<keyword evidence="1" id="KW-0001">2Fe-2S</keyword>
<reference evidence="7" key="3">
    <citation type="submission" date="2023-07" db="EMBL/GenBank/DDBJ databases">
        <title>Description of Mycobacterium gordonae subsp. intergordonae subsp.nov. and Mycobacterium gordonae subsp. gordonae subsp. nov.</title>
        <authorList>
            <person name="Huang H."/>
        </authorList>
    </citation>
    <scope>NUCLEOTIDE SEQUENCE [LARGE SCALE GENOMIC DNA]</scope>
    <source>
        <strain evidence="7">24</strain>
    </source>
</reference>
<accession>A0A7D6IQ68</accession>
<evidence type="ECO:0000256" key="1">
    <source>
        <dbReference type="ARBA" id="ARBA00022714"/>
    </source>
</evidence>
<dbReference type="GO" id="GO:0051537">
    <property type="term" value="F:2 iron, 2 sulfur cluster binding"/>
    <property type="evidence" value="ECO:0007669"/>
    <property type="project" value="UniProtKB-KW"/>
</dbReference>
<evidence type="ECO:0000256" key="2">
    <source>
        <dbReference type="ARBA" id="ARBA00022723"/>
    </source>
</evidence>
<dbReference type="PROSITE" id="PS51296">
    <property type="entry name" value="RIESKE"/>
    <property type="match status" value="1"/>
</dbReference>
<keyword evidence="6" id="KW-0223">Dioxygenase</keyword>
<sequence>MSSENKEWLNVCPLDDLPEGEAIRVDSDPPIAVFNVDGTILAIDDTCTHQEASLSEGWVEGYDVECPLHASCFNLRTGQPDQPPATEPVRVHRVTVNNGLIQVEVARSVNSIKSFGA</sequence>
<dbReference type="AlphaFoldDB" id="A0A7D6IQ68"/>
<evidence type="ECO:0000259" key="5">
    <source>
        <dbReference type="PROSITE" id="PS51296"/>
    </source>
</evidence>
<dbReference type="RefSeq" id="WP_180914821.1">
    <property type="nucleotide sequence ID" value="NZ_CP059165.1"/>
</dbReference>
<organism evidence="6 7">
    <name type="scientific">Mycobacterium vicinigordonae</name>
    <dbReference type="NCBI Taxonomy" id="1719132"/>
    <lineage>
        <taxon>Bacteria</taxon>
        <taxon>Bacillati</taxon>
        <taxon>Actinomycetota</taxon>
        <taxon>Actinomycetes</taxon>
        <taxon>Mycobacteriales</taxon>
        <taxon>Mycobacteriaceae</taxon>
        <taxon>Mycobacterium</taxon>
    </lineage>
</organism>
<dbReference type="InterPro" id="IPR036922">
    <property type="entry name" value="Rieske_2Fe-2S_sf"/>
</dbReference>
<dbReference type="EC" id="1.14.12.19" evidence="6"/>
<keyword evidence="3" id="KW-0408">Iron</keyword>
<dbReference type="InterPro" id="IPR017941">
    <property type="entry name" value="Rieske_2Fe-2S"/>
</dbReference>